<gene>
    <name evidence="3" type="ORF">EV695_3817</name>
</gene>
<dbReference type="PRINTS" id="PR00111">
    <property type="entry name" value="ABHYDROLASE"/>
</dbReference>
<dbReference type="SUPFAM" id="SSF53474">
    <property type="entry name" value="alpha/beta-Hydrolases"/>
    <property type="match status" value="1"/>
</dbReference>
<comment type="caution">
    <text evidence="3">The sequence shown here is derived from an EMBL/GenBank/DDBJ whole genome shotgun (WGS) entry which is preliminary data.</text>
</comment>
<proteinExistence type="predicted"/>
<dbReference type="EMBL" id="SMFQ01000005">
    <property type="protein sequence ID" value="TCJ83079.1"/>
    <property type="molecule type" value="Genomic_DNA"/>
</dbReference>
<sequence>MNLNANVQGIGESVILIHGLFGSLSNLNMLTKSLSEYFTVHRLDVRNHGESPHLHAMDYPTMANDILSYMDSQGIVSTNLIGHSMGGKIAMQLAMNHSQRINSLVVVDIAPVTYKNRHDDIIKALSSINLEKIKTIKDADDLLSSDIPEKNIRSFLLQNLVKRSAGFKWRINLKAIESEYPNIVLAPTGSTFDGPTLFLKGNESDYIQAKHKNAIDAFFPNCHLKIIEDTSHWLHAEKPGLFKRIVMNFLLENR</sequence>
<keyword evidence="4" id="KW-1185">Reference proteome</keyword>
<dbReference type="PANTHER" id="PTHR46118:SF4">
    <property type="entry name" value="PROTEIN ABHD11"/>
    <property type="match status" value="1"/>
</dbReference>
<reference evidence="3 4" key="1">
    <citation type="submission" date="2019-03" db="EMBL/GenBank/DDBJ databases">
        <title>Genomic Encyclopedia of Type Strains, Phase IV (KMG-IV): sequencing the most valuable type-strain genomes for metagenomic binning, comparative biology and taxonomic classification.</title>
        <authorList>
            <person name="Goeker M."/>
        </authorList>
    </citation>
    <scope>NUCLEOTIDE SEQUENCE [LARGE SCALE GENOMIC DNA]</scope>
    <source>
        <strain evidence="3 4">DSM 24830</strain>
    </source>
</reference>
<keyword evidence="1" id="KW-0378">Hydrolase</keyword>
<accession>A0A4R1ETK4</accession>
<feature type="domain" description="AB hydrolase-1" evidence="2">
    <location>
        <begin position="14"/>
        <end position="109"/>
    </location>
</feature>
<evidence type="ECO:0000259" key="2">
    <source>
        <dbReference type="Pfam" id="PF00561"/>
    </source>
</evidence>
<dbReference type="RefSeq" id="WP_131907563.1">
    <property type="nucleotide sequence ID" value="NZ_BAAAFU010000007.1"/>
</dbReference>
<evidence type="ECO:0000313" key="3">
    <source>
        <dbReference type="EMBL" id="TCJ83079.1"/>
    </source>
</evidence>
<organism evidence="3 4">
    <name type="scientific">Cocleimonas flava</name>
    <dbReference type="NCBI Taxonomy" id="634765"/>
    <lineage>
        <taxon>Bacteria</taxon>
        <taxon>Pseudomonadati</taxon>
        <taxon>Pseudomonadota</taxon>
        <taxon>Gammaproteobacteria</taxon>
        <taxon>Thiotrichales</taxon>
        <taxon>Thiotrichaceae</taxon>
        <taxon>Cocleimonas</taxon>
    </lineage>
</organism>
<dbReference type="OrthoDB" id="7057597at2"/>
<evidence type="ECO:0000313" key="4">
    <source>
        <dbReference type="Proteomes" id="UP000294887"/>
    </source>
</evidence>
<dbReference type="Gene3D" id="3.40.50.1820">
    <property type="entry name" value="alpha/beta hydrolase"/>
    <property type="match status" value="1"/>
</dbReference>
<dbReference type="InterPro" id="IPR000073">
    <property type="entry name" value="AB_hydrolase_1"/>
</dbReference>
<name>A0A4R1ETK4_9GAMM</name>
<dbReference type="Proteomes" id="UP000294887">
    <property type="component" value="Unassembled WGS sequence"/>
</dbReference>
<dbReference type="GO" id="GO:0016787">
    <property type="term" value="F:hydrolase activity"/>
    <property type="evidence" value="ECO:0007669"/>
    <property type="project" value="UniProtKB-KW"/>
</dbReference>
<dbReference type="AlphaFoldDB" id="A0A4R1ETK4"/>
<evidence type="ECO:0000256" key="1">
    <source>
        <dbReference type="ARBA" id="ARBA00022801"/>
    </source>
</evidence>
<protein>
    <submittedName>
        <fullName evidence="3">Esterase</fullName>
    </submittedName>
</protein>
<dbReference type="Pfam" id="PF00561">
    <property type="entry name" value="Abhydrolase_1"/>
    <property type="match status" value="1"/>
</dbReference>
<dbReference type="InterPro" id="IPR029058">
    <property type="entry name" value="AB_hydrolase_fold"/>
</dbReference>
<dbReference type="PANTHER" id="PTHR46118">
    <property type="entry name" value="PROTEIN ABHD11"/>
    <property type="match status" value="1"/>
</dbReference>